<keyword evidence="7" id="KW-1185">Reference proteome</keyword>
<evidence type="ECO:0000256" key="5">
    <source>
        <dbReference type="SAM" id="MobiDB-lite"/>
    </source>
</evidence>
<dbReference type="Pfam" id="PF06644">
    <property type="entry name" value="ATP11"/>
    <property type="match status" value="1"/>
</dbReference>
<comment type="similarity">
    <text evidence="2">Belongs to the ATP11 family.</text>
</comment>
<evidence type="ECO:0000256" key="2">
    <source>
        <dbReference type="ARBA" id="ARBA00009116"/>
    </source>
</evidence>
<evidence type="ECO:0000313" key="6">
    <source>
        <dbReference type="Ensembl" id="ENSECAP00000083867.1"/>
    </source>
</evidence>
<dbReference type="GeneTree" id="ENSGT00390000012765"/>
<feature type="region of interest" description="Disordered" evidence="5">
    <location>
        <begin position="1"/>
        <end position="201"/>
    </location>
</feature>
<comment type="subcellular location">
    <subcellularLocation>
        <location evidence="1">Mitochondrion</location>
    </subcellularLocation>
</comment>
<gene>
    <name evidence="6" type="primary">ATPAF1</name>
</gene>
<feature type="compositionally biased region" description="Gly residues" evidence="5">
    <location>
        <begin position="107"/>
        <end position="127"/>
    </location>
</feature>
<dbReference type="PANTHER" id="PTHR13126:SF0">
    <property type="entry name" value="ATP SYNTHASE MITOCHONDRIAL F1 COMPLEX ASSEMBLY FACTOR 1"/>
    <property type="match status" value="1"/>
</dbReference>
<feature type="compositionally biased region" description="Low complexity" evidence="5">
    <location>
        <begin position="136"/>
        <end position="146"/>
    </location>
</feature>
<dbReference type="PANTHER" id="PTHR13126">
    <property type="entry name" value="CHAPERONE ATP11"/>
    <property type="match status" value="1"/>
</dbReference>
<dbReference type="InterPro" id="IPR010591">
    <property type="entry name" value="ATP11"/>
</dbReference>
<name>A0A9L0T6G4_HORSE</name>
<feature type="compositionally biased region" description="Basic residues" evidence="5">
    <location>
        <begin position="171"/>
        <end position="186"/>
    </location>
</feature>
<evidence type="ECO:0000256" key="1">
    <source>
        <dbReference type="ARBA" id="ARBA00004173"/>
    </source>
</evidence>
<organism evidence="6 7">
    <name type="scientific">Equus caballus</name>
    <name type="common">Horse</name>
    <dbReference type="NCBI Taxonomy" id="9796"/>
    <lineage>
        <taxon>Eukaryota</taxon>
        <taxon>Metazoa</taxon>
        <taxon>Chordata</taxon>
        <taxon>Craniata</taxon>
        <taxon>Vertebrata</taxon>
        <taxon>Euteleostomi</taxon>
        <taxon>Mammalia</taxon>
        <taxon>Eutheria</taxon>
        <taxon>Laurasiatheria</taxon>
        <taxon>Perissodactyla</taxon>
        <taxon>Equidae</taxon>
        <taxon>Equus</taxon>
    </lineage>
</organism>
<feature type="compositionally biased region" description="Low complexity" evidence="5">
    <location>
        <begin position="187"/>
        <end position="201"/>
    </location>
</feature>
<dbReference type="Proteomes" id="UP000002281">
    <property type="component" value="Chromosome 2"/>
</dbReference>
<sequence length="482" mass="52316">KGASPARTSRSERLSRGHLERRGCWSRVGGREAGQARGGGGQRHTQRRSARGRGRGRRSSPLLPAPPFPGARNLGGAEPRCRSAGAAEPERDAAGARAAGRGRRARGGSGGGGGGGGGHGGRGGGGGRRGRGRPAGGRPLLGAVRRAQPRPGPGARVPRAAARVPGAPRLGRARGGRRRQPGRGRARGQPLLRPLPRQDPAAAQVRPGWRRAGAGGAPCGVSGAFRAAHCPARRAPFVSPRCRSDPAVFESRLEKRIEFRKQPVGHSRQGDFIKCVEQKTDTLGKQPLRRGFTKDKTLSSIFNIEMVKDKTAEEIKQIWQQYFAAKDTVYAVIPEEKFDLIWNRAQSCPTFLCALPRREGYEFFVGQWTGAELHFTALINIQTRGEAAASQLILYHYPELKEEKGIVLMTAEMDSTFLNVAEAQCIANQVQLFYATDRKETYALVETFNFRPNEFKYMSVIAELEQSGLGAELKCAQNQHKT</sequence>
<dbReference type="AlphaFoldDB" id="A0A9L0T6G4"/>
<keyword evidence="4" id="KW-0496">Mitochondrion</keyword>
<protein>
    <submittedName>
        <fullName evidence="6">ATP synthase mitochondrial F1 complex assembly factor 1</fullName>
    </submittedName>
</protein>
<dbReference type="GO" id="GO:0033615">
    <property type="term" value="P:mitochondrial proton-transporting ATP synthase complex assembly"/>
    <property type="evidence" value="ECO:0000318"/>
    <property type="project" value="GO_Central"/>
</dbReference>
<accession>A0A9L0T6G4</accession>
<feature type="compositionally biased region" description="Low complexity" evidence="5">
    <location>
        <begin position="153"/>
        <end position="170"/>
    </location>
</feature>
<reference evidence="6 7" key="1">
    <citation type="journal article" date="2009" name="Science">
        <title>Genome sequence, comparative analysis, and population genetics of the domestic horse.</title>
        <authorList>
            <consortium name="Broad Institute Genome Sequencing Platform"/>
            <consortium name="Broad Institute Whole Genome Assembly Team"/>
            <person name="Wade C.M."/>
            <person name="Giulotto E."/>
            <person name="Sigurdsson S."/>
            <person name="Zoli M."/>
            <person name="Gnerre S."/>
            <person name="Imsland F."/>
            <person name="Lear T.L."/>
            <person name="Adelson D.L."/>
            <person name="Bailey E."/>
            <person name="Bellone R.R."/>
            <person name="Bloecker H."/>
            <person name="Distl O."/>
            <person name="Edgar R.C."/>
            <person name="Garber M."/>
            <person name="Leeb T."/>
            <person name="Mauceli E."/>
            <person name="MacLeod J.N."/>
            <person name="Penedo M.C.T."/>
            <person name="Raison J.M."/>
            <person name="Sharpe T."/>
            <person name="Vogel J."/>
            <person name="Andersson L."/>
            <person name="Antczak D.F."/>
            <person name="Biagi T."/>
            <person name="Binns M.M."/>
            <person name="Chowdhary B.P."/>
            <person name="Coleman S.J."/>
            <person name="Della Valle G."/>
            <person name="Fryc S."/>
            <person name="Guerin G."/>
            <person name="Hasegawa T."/>
            <person name="Hill E.W."/>
            <person name="Jurka J."/>
            <person name="Kiialainen A."/>
            <person name="Lindgren G."/>
            <person name="Liu J."/>
            <person name="Magnani E."/>
            <person name="Mickelson J.R."/>
            <person name="Murray J."/>
            <person name="Nergadze S.G."/>
            <person name="Onofrio R."/>
            <person name="Pedroni S."/>
            <person name="Piras M.F."/>
            <person name="Raudsepp T."/>
            <person name="Rocchi M."/>
            <person name="Roeed K.H."/>
            <person name="Ryder O.A."/>
            <person name="Searle S."/>
            <person name="Skow L."/>
            <person name="Swinburne J.E."/>
            <person name="Syvaenen A.C."/>
            <person name="Tozaki T."/>
            <person name="Valberg S.J."/>
            <person name="Vaudin M."/>
            <person name="White J.R."/>
            <person name="Zody M.C."/>
            <person name="Lander E.S."/>
            <person name="Lindblad-Toh K."/>
        </authorList>
    </citation>
    <scope>NUCLEOTIDE SEQUENCE [LARGE SCALE GENOMIC DNA]</scope>
    <source>
        <strain evidence="6 7">Thoroughbred</strain>
    </source>
</reference>
<evidence type="ECO:0000313" key="7">
    <source>
        <dbReference type="Proteomes" id="UP000002281"/>
    </source>
</evidence>
<reference evidence="6" key="2">
    <citation type="submission" date="2025-08" db="UniProtKB">
        <authorList>
            <consortium name="Ensembl"/>
        </authorList>
    </citation>
    <scope>IDENTIFICATION</scope>
    <source>
        <strain evidence="6">Thoroughbred</strain>
    </source>
</reference>
<evidence type="ECO:0000256" key="3">
    <source>
        <dbReference type="ARBA" id="ARBA00022946"/>
    </source>
</evidence>
<proteinExistence type="inferred from homology"/>
<evidence type="ECO:0000256" key="4">
    <source>
        <dbReference type="ARBA" id="ARBA00023128"/>
    </source>
</evidence>
<reference evidence="6" key="3">
    <citation type="submission" date="2025-09" db="UniProtKB">
        <authorList>
            <consortium name="Ensembl"/>
        </authorList>
    </citation>
    <scope>IDENTIFICATION</scope>
    <source>
        <strain evidence="6">Thoroughbred</strain>
    </source>
</reference>
<keyword evidence="3" id="KW-0809">Transit peptide</keyword>
<feature type="compositionally biased region" description="Basic residues" evidence="5">
    <location>
        <begin position="44"/>
        <end position="58"/>
    </location>
</feature>
<feature type="compositionally biased region" description="Basic and acidic residues" evidence="5">
    <location>
        <begin position="9"/>
        <end position="23"/>
    </location>
</feature>
<dbReference type="GO" id="GO:0005739">
    <property type="term" value="C:mitochondrion"/>
    <property type="evidence" value="ECO:0000318"/>
    <property type="project" value="GO_Central"/>
</dbReference>
<dbReference type="Ensembl" id="ENSECAT00000143561.1">
    <property type="protein sequence ID" value="ENSECAP00000083867.1"/>
    <property type="gene ID" value="ENSECAG00000018487.4"/>
</dbReference>